<feature type="compositionally biased region" description="Basic and acidic residues" evidence="1">
    <location>
        <begin position="1"/>
        <end position="13"/>
    </location>
</feature>
<protein>
    <submittedName>
        <fullName evidence="2">Uncharacterized protein</fullName>
    </submittedName>
</protein>
<dbReference type="Proteomes" id="UP000002316">
    <property type="component" value="Chromosome 5"/>
</dbReference>
<accession>C9ZNR5</accession>
<reference evidence="3" key="1">
    <citation type="journal article" date="2010" name="PLoS Negl. Trop. Dis.">
        <title>The genome sequence of Trypanosoma brucei gambiense, causative agent of chronic human african trypanosomiasis.</title>
        <authorList>
            <person name="Jackson A.P."/>
            <person name="Sanders M."/>
            <person name="Berry A."/>
            <person name="McQuillan J."/>
            <person name="Aslett M.A."/>
            <person name="Quail M.A."/>
            <person name="Chukualim B."/>
            <person name="Capewell P."/>
            <person name="MacLeod A."/>
            <person name="Melville S.E."/>
            <person name="Gibson W."/>
            <person name="Barry J.D."/>
            <person name="Berriman M."/>
            <person name="Hertz-Fowler C."/>
        </authorList>
    </citation>
    <scope>NUCLEOTIDE SEQUENCE [LARGE SCALE GENOMIC DNA]</scope>
    <source>
        <strain evidence="3">MHOM/CI/86/DAL972</strain>
    </source>
</reference>
<evidence type="ECO:0000256" key="1">
    <source>
        <dbReference type="SAM" id="MobiDB-lite"/>
    </source>
</evidence>
<evidence type="ECO:0000313" key="3">
    <source>
        <dbReference type="Proteomes" id="UP000002316"/>
    </source>
</evidence>
<dbReference type="EMBL" id="FN554968">
    <property type="protein sequence ID" value="CBH11043.1"/>
    <property type="molecule type" value="Genomic_DNA"/>
</dbReference>
<dbReference type="GeneID" id="23861161"/>
<name>C9ZNR5_TRYB9</name>
<sequence length="114" mass="13069">MVKVQRYKDEARELSSTISPPPTPSKPISLVSFFLPPSTITARMTRRKPNDTLRFRHYNDDDGTIPRQLPQVKGALGLYGKITQNVNRNQEDKNNHNPFCFHSFSIHAFSLEGR</sequence>
<dbReference type="AlphaFoldDB" id="C9ZNR5"/>
<feature type="region of interest" description="Disordered" evidence="1">
    <location>
        <begin position="1"/>
        <end position="25"/>
    </location>
</feature>
<proteinExistence type="predicted"/>
<organism evidence="2 3">
    <name type="scientific">Trypanosoma brucei gambiense (strain MHOM/CI/86/DAL972)</name>
    <dbReference type="NCBI Taxonomy" id="679716"/>
    <lineage>
        <taxon>Eukaryota</taxon>
        <taxon>Discoba</taxon>
        <taxon>Euglenozoa</taxon>
        <taxon>Kinetoplastea</taxon>
        <taxon>Metakinetoplastina</taxon>
        <taxon>Trypanosomatida</taxon>
        <taxon>Trypanosomatidae</taxon>
        <taxon>Trypanosoma</taxon>
    </lineage>
</organism>
<gene>
    <name evidence="2" type="ORF">TbgDal_V1810</name>
</gene>
<dbReference type="KEGG" id="tbg:TbgDal_V1810"/>
<dbReference type="RefSeq" id="XP_011773330.1">
    <property type="nucleotide sequence ID" value="XM_011775028.1"/>
</dbReference>
<evidence type="ECO:0000313" key="2">
    <source>
        <dbReference type="EMBL" id="CBH11043.1"/>
    </source>
</evidence>